<comment type="caution">
    <text evidence="2">The sequence shown here is derived from an EMBL/GenBank/DDBJ whole genome shotgun (WGS) entry which is preliminary data.</text>
</comment>
<feature type="chain" id="PRO_5045878381" evidence="1">
    <location>
        <begin position="20"/>
        <end position="329"/>
    </location>
</feature>
<organism evidence="2 3">
    <name type="scientific">Algoriphagus limi</name>
    <dbReference type="NCBI Taxonomy" id="2975273"/>
    <lineage>
        <taxon>Bacteria</taxon>
        <taxon>Pseudomonadati</taxon>
        <taxon>Bacteroidota</taxon>
        <taxon>Cytophagia</taxon>
        <taxon>Cytophagales</taxon>
        <taxon>Cyclobacteriaceae</taxon>
        <taxon>Algoriphagus</taxon>
    </lineage>
</organism>
<evidence type="ECO:0000313" key="2">
    <source>
        <dbReference type="EMBL" id="MCS5490735.1"/>
    </source>
</evidence>
<keyword evidence="1" id="KW-0732">Signal</keyword>
<dbReference type="Proteomes" id="UP001206788">
    <property type="component" value="Unassembled WGS sequence"/>
</dbReference>
<proteinExistence type="predicted"/>
<sequence length="329" mass="36850">MKYFFFVLLLGFISLKAFPQNGLPQSFYEGKSVVLVSVDPGARPVMDWKTAADTVHHYLVEAGGDPVAYYELEQLVLSEEVQAAYAKAFEQRLVKNIILITRQKNQSSIHIGEFSGDGKVISSTALYGSSASDLSEAGQQLANAAKTTPSKNLLVIDVPEFPSLTGIESNTSLAASKFLPRNPLNLEVFKLGIPLEGSSAATGFLSFFRYDLYGKSQETILAEQATQKNQLESILTSEYPYEFVWLTEPQTNEELIRDRVQFLLIRVEGREADLKKSMGLAADPQTETETVVKYYIKLIVRDELYIGPEWDADPDWRVALRNFLRNLKK</sequence>
<name>A0ABT2G9Q2_9BACT</name>
<dbReference type="RefSeq" id="WP_259414424.1">
    <property type="nucleotide sequence ID" value="NZ_JANWGH010000002.1"/>
</dbReference>
<gene>
    <name evidence="2" type="ORF">NY014_09855</name>
</gene>
<protein>
    <submittedName>
        <fullName evidence="2">NTPase</fullName>
    </submittedName>
</protein>
<reference evidence="2 3" key="1">
    <citation type="submission" date="2022-08" db="EMBL/GenBank/DDBJ databases">
        <title>Algoriphagus sp. CAU 1643 isolated from mud.</title>
        <authorList>
            <person name="Kim W."/>
        </authorList>
    </citation>
    <scope>NUCLEOTIDE SEQUENCE [LARGE SCALE GENOMIC DNA]</scope>
    <source>
        <strain evidence="2 3">CAU 1643</strain>
    </source>
</reference>
<keyword evidence="3" id="KW-1185">Reference proteome</keyword>
<accession>A0ABT2G9Q2</accession>
<feature type="signal peptide" evidence="1">
    <location>
        <begin position="1"/>
        <end position="19"/>
    </location>
</feature>
<dbReference type="EMBL" id="JANWGH010000002">
    <property type="protein sequence ID" value="MCS5490735.1"/>
    <property type="molecule type" value="Genomic_DNA"/>
</dbReference>
<evidence type="ECO:0000256" key="1">
    <source>
        <dbReference type="SAM" id="SignalP"/>
    </source>
</evidence>
<evidence type="ECO:0000313" key="3">
    <source>
        <dbReference type="Proteomes" id="UP001206788"/>
    </source>
</evidence>